<organism evidence="2 3">
    <name type="scientific">Rhodobacter lacus</name>
    <dbReference type="NCBI Taxonomy" id="1641972"/>
    <lineage>
        <taxon>Bacteria</taxon>
        <taxon>Pseudomonadati</taxon>
        <taxon>Pseudomonadota</taxon>
        <taxon>Alphaproteobacteria</taxon>
        <taxon>Rhodobacterales</taxon>
        <taxon>Rhodobacter group</taxon>
        <taxon>Rhodobacter</taxon>
    </lineage>
</organism>
<keyword evidence="3" id="KW-1185">Reference proteome</keyword>
<dbReference type="EMBL" id="JBHUIX010000005">
    <property type="protein sequence ID" value="MFD2173642.1"/>
    <property type="molecule type" value="Genomic_DNA"/>
</dbReference>
<dbReference type="Proteomes" id="UP001597413">
    <property type="component" value="Unassembled WGS sequence"/>
</dbReference>
<evidence type="ECO:0000259" key="1">
    <source>
        <dbReference type="PROSITE" id="PS50937"/>
    </source>
</evidence>
<feature type="domain" description="HTH merR-type" evidence="1">
    <location>
        <begin position="13"/>
        <end position="80"/>
    </location>
</feature>
<dbReference type="PROSITE" id="PS50937">
    <property type="entry name" value="HTH_MERR_2"/>
    <property type="match status" value="1"/>
</dbReference>
<evidence type="ECO:0000313" key="3">
    <source>
        <dbReference type="Proteomes" id="UP001597413"/>
    </source>
</evidence>
<dbReference type="Gene3D" id="1.10.1660.10">
    <property type="match status" value="1"/>
</dbReference>
<dbReference type="RefSeq" id="WP_377388308.1">
    <property type="nucleotide sequence ID" value="NZ_JBHUIX010000005.1"/>
</dbReference>
<dbReference type="Pfam" id="PF13411">
    <property type="entry name" value="MerR_1"/>
    <property type="match status" value="1"/>
</dbReference>
<sequence>MSNNHIEYTDQAEFSAGEAADISGVNPVLQRHWRKRGLLPQIEGERNARFSISEVVRMTIMQRLTEGGISIKGLQAFSGLAAHHATAKLMGLPGSVAIKADSPEAEAEERRRIESWATHSKVRYVFWPLPERDDLEGRIAQYLRADLSDLHELVDQEGVFHGLLIDLEAVAKLVHSRAKLPLETHVVTMHRVDSGAE</sequence>
<accession>A0ABW5A5R3</accession>
<dbReference type="InterPro" id="IPR000551">
    <property type="entry name" value="MerR-type_HTH_dom"/>
</dbReference>
<comment type="caution">
    <text evidence="2">The sequence shown here is derived from an EMBL/GenBank/DDBJ whole genome shotgun (WGS) entry which is preliminary data.</text>
</comment>
<gene>
    <name evidence="2" type="ORF">ACFSM0_06025</name>
</gene>
<dbReference type="SUPFAM" id="SSF46955">
    <property type="entry name" value="Putative DNA-binding domain"/>
    <property type="match status" value="1"/>
</dbReference>
<dbReference type="InterPro" id="IPR009061">
    <property type="entry name" value="DNA-bd_dom_put_sf"/>
</dbReference>
<proteinExistence type="predicted"/>
<evidence type="ECO:0000313" key="2">
    <source>
        <dbReference type="EMBL" id="MFD2173642.1"/>
    </source>
</evidence>
<name>A0ABW5A5R3_9RHOB</name>
<reference evidence="3" key="1">
    <citation type="journal article" date="2019" name="Int. J. Syst. Evol. Microbiol.">
        <title>The Global Catalogue of Microorganisms (GCM) 10K type strain sequencing project: providing services to taxonomists for standard genome sequencing and annotation.</title>
        <authorList>
            <consortium name="The Broad Institute Genomics Platform"/>
            <consortium name="The Broad Institute Genome Sequencing Center for Infectious Disease"/>
            <person name="Wu L."/>
            <person name="Ma J."/>
        </authorList>
    </citation>
    <scope>NUCLEOTIDE SEQUENCE [LARGE SCALE GENOMIC DNA]</scope>
    <source>
        <strain evidence="3">CCUG 55131</strain>
    </source>
</reference>
<protein>
    <submittedName>
        <fullName evidence="2">MerR family transcriptional regulator</fullName>
    </submittedName>
</protein>